<feature type="compositionally biased region" description="Basic residues" evidence="1">
    <location>
        <begin position="651"/>
        <end position="663"/>
    </location>
</feature>
<name>H3H7T8_PHYRM</name>
<dbReference type="PANTHER" id="PTHR46599:SF3">
    <property type="entry name" value="PIGGYBAC TRANSPOSABLE ELEMENT-DERIVED PROTEIN 4"/>
    <property type="match status" value="1"/>
</dbReference>
<feature type="region of interest" description="Disordered" evidence="1">
    <location>
        <begin position="251"/>
        <end position="328"/>
    </location>
</feature>
<sequence>MARIRSSQRRKSATAAAVARDLDFPHFWRQLRAAGWTYKKPTGLATEGRYATPDGNGVFVGETAVVAYALEYGLMDEVGDVAGQAAGAEAARTTAPTAATSTAADVGTAAETGSAVATASVASTETVVNTGTVGDTGMADTDTAGPATDVGAARAVMNTGAVRAVVDTGAARPVVVDTRASSPVVGASQIDTTVGLSQGTLDHLFGSPNDSEDELSQAAVPHALGLSPHQFEADTSQREAAMNLHQLSEASGLESGADDDQERQRPATPPRTLRPRVVKKDVNFIPEDEDEKEYESMESGNESDGEGSRDYDFEEEPARDVVSDEDVLSEADAERMDEAFIRSLMIGNTSVTSQEKKQREDALRATQWTPVVSSDFEVDTPEYPGLGEHMALPVAELRAVASSPLQTFLYFMPKSLWVMIADETNRYSLQQLDQRAKGIQTKQHRRRRESLKQIRRRLKLKHEYKPHEILNTSTKFKKYYRSLFLGFVDMALVNSFLTHKETAKIEGTPCLKRGEWLGQLQNQLLQLKAHDFVGVVATPTVDTQRRTRTRTRHTHAPEQSDDWVTVSGVQKRRQRSCKVCALLRSSTSKKSFQTTWFCERCSVDDAKCWLCNKIRHEYRGVMKTCYEIWHEDFDAGEAIPTHLGKRVVLRRPAQKAGARKKTRRELQLRARDESKSGNGEESEDE</sequence>
<evidence type="ECO:0000313" key="2">
    <source>
        <dbReference type="EnsemblProtists" id="Phyra86820"/>
    </source>
</evidence>
<dbReference type="Proteomes" id="UP000005238">
    <property type="component" value="Unassembled WGS sequence"/>
</dbReference>
<reference evidence="2" key="2">
    <citation type="submission" date="2015-06" db="UniProtKB">
        <authorList>
            <consortium name="EnsemblProtists"/>
        </authorList>
    </citation>
    <scope>IDENTIFICATION</scope>
    <source>
        <strain evidence="2">Pr102</strain>
    </source>
</reference>
<keyword evidence="3" id="KW-1185">Reference proteome</keyword>
<dbReference type="EnsemblProtists" id="Phyra86820">
    <property type="protein sequence ID" value="Phyra86820"/>
    <property type="gene ID" value="Phyra86820"/>
</dbReference>
<feature type="compositionally biased region" description="Basic and acidic residues" evidence="1">
    <location>
        <begin position="306"/>
        <end position="322"/>
    </location>
</feature>
<dbReference type="InParanoid" id="H3H7T8"/>
<dbReference type="PANTHER" id="PTHR46599">
    <property type="entry name" value="PIGGYBAC TRANSPOSABLE ELEMENT-DERIVED PROTEIN 4"/>
    <property type="match status" value="1"/>
</dbReference>
<dbReference type="STRING" id="164328.H3H7T8"/>
<dbReference type="eggNOG" id="ENOG502QZSZ">
    <property type="taxonomic scope" value="Eukaryota"/>
</dbReference>
<evidence type="ECO:0008006" key="4">
    <source>
        <dbReference type="Google" id="ProtNLM"/>
    </source>
</evidence>
<organism evidence="2 3">
    <name type="scientific">Phytophthora ramorum</name>
    <name type="common">Sudden oak death agent</name>
    <dbReference type="NCBI Taxonomy" id="164328"/>
    <lineage>
        <taxon>Eukaryota</taxon>
        <taxon>Sar</taxon>
        <taxon>Stramenopiles</taxon>
        <taxon>Oomycota</taxon>
        <taxon>Peronosporomycetes</taxon>
        <taxon>Peronosporales</taxon>
        <taxon>Peronosporaceae</taxon>
        <taxon>Phytophthora</taxon>
    </lineage>
</organism>
<dbReference type="VEuPathDB" id="FungiDB:KRP22_14274"/>
<evidence type="ECO:0000313" key="3">
    <source>
        <dbReference type="Proteomes" id="UP000005238"/>
    </source>
</evidence>
<reference evidence="3" key="1">
    <citation type="journal article" date="2006" name="Science">
        <title>Phytophthora genome sequences uncover evolutionary origins and mechanisms of pathogenesis.</title>
        <authorList>
            <person name="Tyler B.M."/>
            <person name="Tripathy S."/>
            <person name="Zhang X."/>
            <person name="Dehal P."/>
            <person name="Jiang R.H."/>
            <person name="Aerts A."/>
            <person name="Arredondo F.D."/>
            <person name="Baxter L."/>
            <person name="Bensasson D."/>
            <person name="Beynon J.L."/>
            <person name="Chapman J."/>
            <person name="Damasceno C.M."/>
            <person name="Dorrance A.E."/>
            <person name="Dou D."/>
            <person name="Dickerman A.W."/>
            <person name="Dubchak I.L."/>
            <person name="Garbelotto M."/>
            <person name="Gijzen M."/>
            <person name="Gordon S.G."/>
            <person name="Govers F."/>
            <person name="Grunwald N.J."/>
            <person name="Huang W."/>
            <person name="Ivors K.L."/>
            <person name="Jones R.W."/>
            <person name="Kamoun S."/>
            <person name="Krampis K."/>
            <person name="Lamour K.H."/>
            <person name="Lee M.K."/>
            <person name="McDonald W.H."/>
            <person name="Medina M."/>
            <person name="Meijer H.J."/>
            <person name="Nordberg E.K."/>
            <person name="Maclean D.J."/>
            <person name="Ospina-Giraldo M.D."/>
            <person name="Morris P.F."/>
            <person name="Phuntumart V."/>
            <person name="Putnam N.H."/>
            <person name="Rash S."/>
            <person name="Rose J.K."/>
            <person name="Sakihama Y."/>
            <person name="Salamov A.A."/>
            <person name="Savidor A."/>
            <person name="Scheuring C.F."/>
            <person name="Smith B.M."/>
            <person name="Sobral B.W."/>
            <person name="Terry A."/>
            <person name="Torto-Alalibo T.A."/>
            <person name="Win J."/>
            <person name="Xu Z."/>
            <person name="Zhang H."/>
            <person name="Grigoriev I.V."/>
            <person name="Rokhsar D.S."/>
            <person name="Boore J.L."/>
        </authorList>
    </citation>
    <scope>NUCLEOTIDE SEQUENCE [LARGE SCALE GENOMIC DNA]</scope>
    <source>
        <strain evidence="3">Pr102</strain>
    </source>
</reference>
<dbReference type="EMBL" id="DS567192">
    <property type="status" value="NOT_ANNOTATED_CDS"/>
    <property type="molecule type" value="Genomic_DNA"/>
</dbReference>
<evidence type="ECO:0000256" key="1">
    <source>
        <dbReference type="SAM" id="MobiDB-lite"/>
    </source>
</evidence>
<accession>H3H7T8</accession>
<dbReference type="HOGENOM" id="CLU_013012_2_0_1"/>
<feature type="region of interest" description="Disordered" evidence="1">
    <location>
        <begin position="651"/>
        <end position="685"/>
    </location>
</feature>
<protein>
    <recommendedName>
        <fullName evidence="4">PiggyBac transposable element-derived protein domain-containing protein</fullName>
    </recommendedName>
</protein>
<dbReference type="VEuPathDB" id="FungiDB:KRP22_6200"/>
<dbReference type="AlphaFoldDB" id="H3H7T8"/>
<proteinExistence type="predicted"/>
<feature type="compositionally biased region" description="Basic and acidic residues" evidence="1">
    <location>
        <begin position="664"/>
        <end position="675"/>
    </location>
</feature>